<evidence type="ECO:0000313" key="2">
    <source>
        <dbReference type="EMBL" id="KAJ0408128.1"/>
    </source>
</evidence>
<evidence type="ECO:0000256" key="1">
    <source>
        <dbReference type="SAM" id="Coils"/>
    </source>
</evidence>
<protein>
    <submittedName>
        <fullName evidence="2">Uncharacterized protein</fullName>
    </submittedName>
</protein>
<sequence length="82" mass="9718">MLQFRSLELKIETLTQKHILREAELKDLLAKASESNRLEKLSWERMHQNAIALKNAEIRRFKQQLEEILDELELLRGSPTFS</sequence>
<organism evidence="2 3">
    <name type="scientific">Pythium insidiosum</name>
    <name type="common">Pythiosis disease agent</name>
    <dbReference type="NCBI Taxonomy" id="114742"/>
    <lineage>
        <taxon>Eukaryota</taxon>
        <taxon>Sar</taxon>
        <taxon>Stramenopiles</taxon>
        <taxon>Oomycota</taxon>
        <taxon>Peronosporomycetes</taxon>
        <taxon>Pythiales</taxon>
        <taxon>Pythiaceae</taxon>
        <taxon>Pythium</taxon>
    </lineage>
</organism>
<comment type="caution">
    <text evidence="2">The sequence shown here is derived from an EMBL/GenBank/DDBJ whole genome shotgun (WGS) entry which is preliminary data.</text>
</comment>
<accession>A0AAD5QE79</accession>
<dbReference type="Proteomes" id="UP001209570">
    <property type="component" value="Unassembled WGS sequence"/>
</dbReference>
<reference evidence="2" key="1">
    <citation type="submission" date="2021-12" db="EMBL/GenBank/DDBJ databases">
        <title>Prjna785345.</title>
        <authorList>
            <person name="Rujirawat T."/>
            <person name="Krajaejun T."/>
        </authorList>
    </citation>
    <scope>NUCLEOTIDE SEQUENCE</scope>
    <source>
        <strain evidence="2">Pi057C3</strain>
    </source>
</reference>
<dbReference type="AlphaFoldDB" id="A0AAD5QE79"/>
<feature type="coiled-coil region" evidence="1">
    <location>
        <begin position="51"/>
        <end position="78"/>
    </location>
</feature>
<dbReference type="EMBL" id="JAKCXM010000014">
    <property type="protein sequence ID" value="KAJ0408128.1"/>
    <property type="molecule type" value="Genomic_DNA"/>
</dbReference>
<proteinExistence type="predicted"/>
<keyword evidence="1" id="KW-0175">Coiled coil</keyword>
<evidence type="ECO:0000313" key="3">
    <source>
        <dbReference type="Proteomes" id="UP001209570"/>
    </source>
</evidence>
<name>A0AAD5QE79_PYTIN</name>
<keyword evidence="3" id="KW-1185">Reference proteome</keyword>
<gene>
    <name evidence="2" type="ORF">P43SY_002098</name>
</gene>